<dbReference type="Proteomes" id="UP000229574">
    <property type="component" value="Unassembled WGS sequence"/>
</dbReference>
<gene>
    <name evidence="1" type="ORF">COT54_02205</name>
</gene>
<organism evidence="1 2">
    <name type="scientific">Candidatus Collierbacteria bacterium CG09_land_8_20_14_0_10_46_12</name>
    <dbReference type="NCBI Taxonomy" id="1974533"/>
    <lineage>
        <taxon>Bacteria</taxon>
        <taxon>Candidatus Collieribacteriota</taxon>
    </lineage>
</organism>
<protein>
    <submittedName>
        <fullName evidence="1">Uncharacterized protein</fullName>
    </submittedName>
</protein>
<sequence length="119" mass="13345">MTDTAQPTTFTAELTKLKAQINVSKLPDDLRVKVEEMLTRLGSQFTKSQNIQEPSYLLVAPVVNCVLEFRSLRDFRRGSELLRLFPAIRGLTLKEVPNPAYASVGEGQTPKVNSCIMYL</sequence>
<evidence type="ECO:0000313" key="1">
    <source>
        <dbReference type="EMBL" id="PIS17914.1"/>
    </source>
</evidence>
<dbReference type="EMBL" id="PEYY01000086">
    <property type="protein sequence ID" value="PIS17914.1"/>
    <property type="molecule type" value="Genomic_DNA"/>
</dbReference>
<reference evidence="2" key="1">
    <citation type="submission" date="2017-09" db="EMBL/GenBank/DDBJ databases">
        <title>Depth-based differentiation of microbial function through sediment-hosted aquifers and enrichment of novel symbionts in the deep terrestrial subsurface.</title>
        <authorList>
            <person name="Probst A.J."/>
            <person name="Ladd B."/>
            <person name="Jarett J.K."/>
            <person name="Geller-Mcgrath D.E."/>
            <person name="Sieber C.M.K."/>
            <person name="Emerson J.B."/>
            <person name="Anantharaman K."/>
            <person name="Thomas B.C."/>
            <person name="Malmstrom R."/>
            <person name="Stieglmeier M."/>
            <person name="Klingl A."/>
            <person name="Woyke T."/>
            <person name="Ryan C.M."/>
            <person name="Banfield J.F."/>
        </authorList>
    </citation>
    <scope>NUCLEOTIDE SEQUENCE [LARGE SCALE GENOMIC DNA]</scope>
</reference>
<name>A0A2H0WZ29_9BACT</name>
<comment type="caution">
    <text evidence="1">The sequence shown here is derived from an EMBL/GenBank/DDBJ whole genome shotgun (WGS) entry which is preliminary data.</text>
</comment>
<accession>A0A2H0WZ29</accession>
<proteinExistence type="predicted"/>
<dbReference type="AlphaFoldDB" id="A0A2H0WZ29"/>
<evidence type="ECO:0000313" key="2">
    <source>
        <dbReference type="Proteomes" id="UP000229574"/>
    </source>
</evidence>